<dbReference type="AlphaFoldDB" id="A0A327QAC1"/>
<evidence type="ECO:0000313" key="2">
    <source>
        <dbReference type="EMBL" id="RAJ01489.1"/>
    </source>
</evidence>
<accession>A0A327QAC1</accession>
<organism evidence="2 3">
    <name type="scientific">Chitinophaga skermanii</name>
    <dbReference type="NCBI Taxonomy" id="331697"/>
    <lineage>
        <taxon>Bacteria</taxon>
        <taxon>Pseudomonadati</taxon>
        <taxon>Bacteroidota</taxon>
        <taxon>Chitinophagia</taxon>
        <taxon>Chitinophagales</taxon>
        <taxon>Chitinophagaceae</taxon>
        <taxon>Chitinophaga</taxon>
    </lineage>
</organism>
<name>A0A327QAC1_9BACT</name>
<keyword evidence="1" id="KW-0472">Membrane</keyword>
<dbReference type="EMBL" id="QLLL01000007">
    <property type="protein sequence ID" value="RAJ01489.1"/>
    <property type="molecule type" value="Genomic_DNA"/>
</dbReference>
<proteinExistence type="predicted"/>
<dbReference type="OrthoDB" id="673119at2"/>
<sequence>MEENRNLQEEPKPPFDMETFKYFSRIIRTVFFGFFLLIFDAFVGLYLGFGDPTYSTPLLMTIFYIWFIASMGVYLYFVYKMWSKKVPHP</sequence>
<dbReference type="Proteomes" id="UP000249547">
    <property type="component" value="Unassembled WGS sequence"/>
</dbReference>
<dbReference type="RefSeq" id="WP_148707372.1">
    <property type="nucleotide sequence ID" value="NZ_QLLL01000007.1"/>
</dbReference>
<gene>
    <name evidence="2" type="ORF">LX64_03704</name>
</gene>
<protein>
    <recommendedName>
        <fullName evidence="4">2TM domain-containing protein</fullName>
    </recommendedName>
</protein>
<keyword evidence="1" id="KW-1133">Transmembrane helix</keyword>
<feature type="transmembrane region" description="Helical" evidence="1">
    <location>
        <begin position="61"/>
        <end position="79"/>
    </location>
</feature>
<evidence type="ECO:0000313" key="3">
    <source>
        <dbReference type="Proteomes" id="UP000249547"/>
    </source>
</evidence>
<comment type="caution">
    <text evidence="2">The sequence shown here is derived from an EMBL/GenBank/DDBJ whole genome shotgun (WGS) entry which is preliminary data.</text>
</comment>
<feature type="transmembrane region" description="Helical" evidence="1">
    <location>
        <begin position="30"/>
        <end position="49"/>
    </location>
</feature>
<keyword evidence="3" id="KW-1185">Reference proteome</keyword>
<reference evidence="2 3" key="1">
    <citation type="submission" date="2018-06" db="EMBL/GenBank/DDBJ databases">
        <title>Genomic Encyclopedia of Archaeal and Bacterial Type Strains, Phase II (KMG-II): from individual species to whole genera.</title>
        <authorList>
            <person name="Goeker M."/>
        </authorList>
    </citation>
    <scope>NUCLEOTIDE SEQUENCE [LARGE SCALE GENOMIC DNA]</scope>
    <source>
        <strain evidence="2 3">DSM 23857</strain>
    </source>
</reference>
<evidence type="ECO:0008006" key="4">
    <source>
        <dbReference type="Google" id="ProtNLM"/>
    </source>
</evidence>
<evidence type="ECO:0000256" key="1">
    <source>
        <dbReference type="SAM" id="Phobius"/>
    </source>
</evidence>
<keyword evidence="1" id="KW-0812">Transmembrane</keyword>